<feature type="signal peptide" evidence="2">
    <location>
        <begin position="1"/>
        <end position="25"/>
    </location>
</feature>
<evidence type="ECO:0000256" key="2">
    <source>
        <dbReference type="SAM" id="SignalP"/>
    </source>
</evidence>
<feature type="chain" id="PRO_5046861180" description="Lipoprotein" evidence="2">
    <location>
        <begin position="26"/>
        <end position="161"/>
    </location>
</feature>
<proteinExistence type="predicted"/>
<gene>
    <name evidence="3" type="ORF">N1027_11655</name>
</gene>
<name>A0ABT2GV31_9MICO</name>
<organism evidence="3 4">
    <name type="scientific">Herbiconiux aconitum</name>
    <dbReference type="NCBI Taxonomy" id="2970913"/>
    <lineage>
        <taxon>Bacteria</taxon>
        <taxon>Bacillati</taxon>
        <taxon>Actinomycetota</taxon>
        <taxon>Actinomycetes</taxon>
        <taxon>Micrococcales</taxon>
        <taxon>Microbacteriaceae</taxon>
        <taxon>Herbiconiux</taxon>
    </lineage>
</organism>
<protein>
    <recommendedName>
        <fullName evidence="5">Lipoprotein</fullName>
    </recommendedName>
</protein>
<accession>A0ABT2GV31</accession>
<dbReference type="PROSITE" id="PS51257">
    <property type="entry name" value="PROKAR_LIPOPROTEIN"/>
    <property type="match status" value="1"/>
</dbReference>
<sequence>MQHSPRALALSALIGSLLLTGCATSSGTSEIVVPTAAASPAAGGSSHTIPLTTNRPSDPPPPEDYDQDSNNRLTAQEASLGQLWALANSEVGSDAQSSVVGPTAGLVDFAAAITTRCYPLRTADEVAELERLKAAYESVIGDEAAFEPARAYFLRATELCM</sequence>
<dbReference type="EMBL" id="JANLCM010000002">
    <property type="protein sequence ID" value="MCS5718789.1"/>
    <property type="molecule type" value="Genomic_DNA"/>
</dbReference>
<evidence type="ECO:0000313" key="4">
    <source>
        <dbReference type="Proteomes" id="UP001165584"/>
    </source>
</evidence>
<evidence type="ECO:0008006" key="5">
    <source>
        <dbReference type="Google" id="ProtNLM"/>
    </source>
</evidence>
<evidence type="ECO:0000313" key="3">
    <source>
        <dbReference type="EMBL" id="MCS5718789.1"/>
    </source>
</evidence>
<dbReference type="RefSeq" id="WP_259508062.1">
    <property type="nucleotide sequence ID" value="NZ_JANLCM010000002.1"/>
</dbReference>
<feature type="region of interest" description="Disordered" evidence="1">
    <location>
        <begin position="39"/>
        <end position="73"/>
    </location>
</feature>
<keyword evidence="2" id="KW-0732">Signal</keyword>
<comment type="caution">
    <text evidence="3">The sequence shown here is derived from an EMBL/GenBank/DDBJ whole genome shotgun (WGS) entry which is preliminary data.</text>
</comment>
<feature type="compositionally biased region" description="Polar residues" evidence="1">
    <location>
        <begin position="47"/>
        <end position="56"/>
    </location>
</feature>
<keyword evidence="4" id="KW-1185">Reference proteome</keyword>
<dbReference type="Proteomes" id="UP001165584">
    <property type="component" value="Unassembled WGS sequence"/>
</dbReference>
<reference evidence="3" key="1">
    <citation type="submission" date="2022-08" db="EMBL/GenBank/DDBJ databases">
        <authorList>
            <person name="Deng Y."/>
            <person name="Han X.-F."/>
            <person name="Zhang Y.-Q."/>
        </authorList>
    </citation>
    <scope>NUCLEOTIDE SEQUENCE</scope>
    <source>
        <strain evidence="3">CPCC 205763</strain>
    </source>
</reference>
<evidence type="ECO:0000256" key="1">
    <source>
        <dbReference type="SAM" id="MobiDB-lite"/>
    </source>
</evidence>